<reference evidence="3 4" key="1">
    <citation type="journal article" date="2020" name="Cell">
        <title>Large-Scale Comparative Analyses of Tick Genomes Elucidate Their Genetic Diversity and Vector Capacities.</title>
        <authorList>
            <consortium name="Tick Genome and Microbiome Consortium (TIGMIC)"/>
            <person name="Jia N."/>
            <person name="Wang J."/>
            <person name="Shi W."/>
            <person name="Du L."/>
            <person name="Sun Y."/>
            <person name="Zhan W."/>
            <person name="Jiang J.F."/>
            <person name="Wang Q."/>
            <person name="Zhang B."/>
            <person name="Ji P."/>
            <person name="Bell-Sakyi L."/>
            <person name="Cui X.M."/>
            <person name="Yuan T.T."/>
            <person name="Jiang B.G."/>
            <person name="Yang W.F."/>
            <person name="Lam T.T."/>
            <person name="Chang Q.C."/>
            <person name="Ding S.J."/>
            <person name="Wang X.J."/>
            <person name="Zhu J.G."/>
            <person name="Ruan X.D."/>
            <person name="Zhao L."/>
            <person name="Wei J.T."/>
            <person name="Ye R.Z."/>
            <person name="Que T.C."/>
            <person name="Du C.H."/>
            <person name="Zhou Y.H."/>
            <person name="Cheng J.X."/>
            <person name="Dai P.F."/>
            <person name="Guo W.B."/>
            <person name="Han X.H."/>
            <person name="Huang E.J."/>
            <person name="Li L.F."/>
            <person name="Wei W."/>
            <person name="Gao Y.C."/>
            <person name="Liu J.Z."/>
            <person name="Shao H.Z."/>
            <person name="Wang X."/>
            <person name="Wang C.C."/>
            <person name="Yang T.C."/>
            <person name="Huo Q.B."/>
            <person name="Li W."/>
            <person name="Chen H.Y."/>
            <person name="Chen S.E."/>
            <person name="Zhou L.G."/>
            <person name="Ni X.B."/>
            <person name="Tian J.H."/>
            <person name="Sheng Y."/>
            <person name="Liu T."/>
            <person name="Pan Y.S."/>
            <person name="Xia L.Y."/>
            <person name="Li J."/>
            <person name="Zhao F."/>
            <person name="Cao W.C."/>
        </authorList>
    </citation>
    <scope>NUCLEOTIDE SEQUENCE [LARGE SCALE GENOMIC DNA]</scope>
    <source>
        <strain evidence="3">HaeL-2018</strain>
    </source>
</reference>
<dbReference type="OrthoDB" id="6433957at2759"/>
<feature type="domain" description="Transposable element P transposase-like RNase H" evidence="2">
    <location>
        <begin position="6"/>
        <end position="69"/>
    </location>
</feature>
<evidence type="ECO:0000256" key="1">
    <source>
        <dbReference type="SAM" id="SignalP"/>
    </source>
</evidence>
<evidence type="ECO:0000259" key="2">
    <source>
        <dbReference type="Pfam" id="PF21787"/>
    </source>
</evidence>
<evidence type="ECO:0000313" key="3">
    <source>
        <dbReference type="EMBL" id="KAH9361089.1"/>
    </source>
</evidence>
<comment type="caution">
    <text evidence="3">The sequence shown here is derived from an EMBL/GenBank/DDBJ whole genome shotgun (WGS) entry which is preliminary data.</text>
</comment>
<sequence>MDLFLLFVRLATITSQPIAAFASKGPTKGTTLAQLVLKAIFLLEEAGAFVDALVCDGATTNRSMWREFGISGSLHAH</sequence>
<dbReference type="EMBL" id="JABSTR010000001">
    <property type="protein sequence ID" value="KAH9361089.1"/>
    <property type="molecule type" value="Genomic_DNA"/>
</dbReference>
<dbReference type="AlphaFoldDB" id="A0A9J6FFD7"/>
<dbReference type="VEuPathDB" id="VectorBase:HLOH_056457"/>
<organism evidence="3 4">
    <name type="scientific">Haemaphysalis longicornis</name>
    <name type="common">Bush tick</name>
    <dbReference type="NCBI Taxonomy" id="44386"/>
    <lineage>
        <taxon>Eukaryota</taxon>
        <taxon>Metazoa</taxon>
        <taxon>Ecdysozoa</taxon>
        <taxon>Arthropoda</taxon>
        <taxon>Chelicerata</taxon>
        <taxon>Arachnida</taxon>
        <taxon>Acari</taxon>
        <taxon>Parasitiformes</taxon>
        <taxon>Ixodida</taxon>
        <taxon>Ixodoidea</taxon>
        <taxon>Ixodidae</taxon>
        <taxon>Haemaphysalinae</taxon>
        <taxon>Haemaphysalis</taxon>
    </lineage>
</organism>
<keyword evidence="1" id="KW-0732">Signal</keyword>
<protein>
    <recommendedName>
        <fullName evidence="2">Transposable element P transposase-like RNase H domain-containing protein</fullName>
    </recommendedName>
</protein>
<dbReference type="InterPro" id="IPR048365">
    <property type="entry name" value="TNP-like_RNaseH_N"/>
</dbReference>
<evidence type="ECO:0000313" key="4">
    <source>
        <dbReference type="Proteomes" id="UP000821853"/>
    </source>
</evidence>
<keyword evidence="4" id="KW-1185">Reference proteome</keyword>
<gene>
    <name evidence="3" type="ORF">HPB48_002951</name>
</gene>
<proteinExistence type="predicted"/>
<dbReference type="Proteomes" id="UP000821853">
    <property type="component" value="Chromosome 1"/>
</dbReference>
<name>A0A9J6FFD7_HAELO</name>
<feature type="chain" id="PRO_5039913869" description="Transposable element P transposase-like RNase H domain-containing protein" evidence="1">
    <location>
        <begin position="16"/>
        <end position="77"/>
    </location>
</feature>
<accession>A0A9J6FFD7</accession>
<feature type="signal peptide" evidence="1">
    <location>
        <begin position="1"/>
        <end position="15"/>
    </location>
</feature>
<dbReference type="Pfam" id="PF21787">
    <property type="entry name" value="TNP-like_RNaseH_N"/>
    <property type="match status" value="1"/>
</dbReference>